<dbReference type="AlphaFoldDB" id="A0AAV3YUT2"/>
<proteinExistence type="predicted"/>
<reference evidence="1 2" key="1">
    <citation type="journal article" date="2021" name="Elife">
        <title>Chloroplast acquisition without the gene transfer in kleptoplastic sea slugs, Plakobranchus ocellatus.</title>
        <authorList>
            <person name="Maeda T."/>
            <person name="Takahashi S."/>
            <person name="Yoshida T."/>
            <person name="Shimamura S."/>
            <person name="Takaki Y."/>
            <person name="Nagai Y."/>
            <person name="Toyoda A."/>
            <person name="Suzuki Y."/>
            <person name="Arimoto A."/>
            <person name="Ishii H."/>
            <person name="Satoh N."/>
            <person name="Nishiyama T."/>
            <person name="Hasebe M."/>
            <person name="Maruyama T."/>
            <person name="Minagawa J."/>
            <person name="Obokata J."/>
            <person name="Shigenobu S."/>
        </authorList>
    </citation>
    <scope>NUCLEOTIDE SEQUENCE [LARGE SCALE GENOMIC DNA]</scope>
</reference>
<dbReference type="Proteomes" id="UP000735302">
    <property type="component" value="Unassembled WGS sequence"/>
</dbReference>
<evidence type="ECO:0000313" key="1">
    <source>
        <dbReference type="EMBL" id="GFN86594.1"/>
    </source>
</evidence>
<protein>
    <submittedName>
        <fullName evidence="1">Uncharacterized protein</fullName>
    </submittedName>
</protein>
<evidence type="ECO:0000313" key="2">
    <source>
        <dbReference type="Proteomes" id="UP000735302"/>
    </source>
</evidence>
<accession>A0AAV3YUT2</accession>
<comment type="caution">
    <text evidence="1">The sequence shown here is derived from an EMBL/GenBank/DDBJ whole genome shotgun (WGS) entry which is preliminary data.</text>
</comment>
<dbReference type="EMBL" id="BLXT01001552">
    <property type="protein sequence ID" value="GFN86594.1"/>
    <property type="molecule type" value="Genomic_DNA"/>
</dbReference>
<organism evidence="1 2">
    <name type="scientific">Plakobranchus ocellatus</name>
    <dbReference type="NCBI Taxonomy" id="259542"/>
    <lineage>
        <taxon>Eukaryota</taxon>
        <taxon>Metazoa</taxon>
        <taxon>Spiralia</taxon>
        <taxon>Lophotrochozoa</taxon>
        <taxon>Mollusca</taxon>
        <taxon>Gastropoda</taxon>
        <taxon>Heterobranchia</taxon>
        <taxon>Euthyneura</taxon>
        <taxon>Panpulmonata</taxon>
        <taxon>Sacoglossa</taxon>
        <taxon>Placobranchoidea</taxon>
        <taxon>Plakobranchidae</taxon>
        <taxon>Plakobranchus</taxon>
    </lineage>
</organism>
<keyword evidence="2" id="KW-1185">Reference proteome</keyword>
<name>A0AAV3YUT2_9GAST</name>
<sequence>MNFRRHLKSLIRLIENIDCIPEIITIVQVAIKYKHGVTGECLGLLGDEKAELSVRHSDIVSEGKYRISSDSLWLSLRPQLRCRGGAPVIFVKPIIASLEWGWACRGALPACIAERGDVKDDPSEAWRLERVTLRAHNCVCKTKAVTRSTPCGDSDGGEQTISIMSR</sequence>
<gene>
    <name evidence="1" type="ORF">PoB_001310000</name>
</gene>